<gene>
    <name evidence="1" type="primary">g1661</name>
    <name evidence="1" type="ORF">EsDP_00001661</name>
</gene>
<keyword evidence="2" id="KW-1185">Reference proteome</keyword>
<accession>A0ABQ0CIH8</accession>
<proteinExistence type="predicted"/>
<dbReference type="Proteomes" id="UP001562357">
    <property type="component" value="Unassembled WGS sequence"/>
</dbReference>
<sequence length="92" mass="10248">MIEDGESQMSAEQRLGVCDGLGDIDREIHSLWHARLLDEDKKPGWGRELDDKSDSLLKRAGELLGGAGSITDEVYRFAIAYGRLRMVLPCIT</sequence>
<organism evidence="1 2">
    <name type="scientific">Epichloe bromicola</name>
    <dbReference type="NCBI Taxonomy" id="79588"/>
    <lineage>
        <taxon>Eukaryota</taxon>
        <taxon>Fungi</taxon>
        <taxon>Dikarya</taxon>
        <taxon>Ascomycota</taxon>
        <taxon>Pezizomycotina</taxon>
        <taxon>Sordariomycetes</taxon>
        <taxon>Hypocreomycetidae</taxon>
        <taxon>Hypocreales</taxon>
        <taxon>Clavicipitaceae</taxon>
        <taxon>Epichloe</taxon>
    </lineage>
</organism>
<dbReference type="EMBL" id="BAAFGZ010000038">
    <property type="protein sequence ID" value="GAB0133249.1"/>
    <property type="molecule type" value="Genomic_DNA"/>
</dbReference>
<reference evidence="2" key="1">
    <citation type="submission" date="2024-06" db="EMBL/GenBank/DDBJ databases">
        <title>Draft Genome Sequences of Epichloe bromicola Strains Isolated from Elymus ciliaris.</title>
        <authorList>
            <consortium name="Epichloe bromicola genome sequencing consortium"/>
            <person name="Miura A."/>
            <person name="Imano S."/>
            <person name="Ashida A."/>
            <person name="Sato I."/>
            <person name="Chiba S."/>
            <person name="Tanaka A."/>
            <person name="Camagna M."/>
            <person name="Takemoto D."/>
        </authorList>
    </citation>
    <scope>NUCLEOTIDE SEQUENCE [LARGE SCALE GENOMIC DNA]</scope>
    <source>
        <strain evidence="2">DP</strain>
    </source>
</reference>
<protein>
    <submittedName>
        <fullName evidence="1">Uncharacterized protein</fullName>
    </submittedName>
</protein>
<evidence type="ECO:0000313" key="1">
    <source>
        <dbReference type="EMBL" id="GAB0133249.1"/>
    </source>
</evidence>
<evidence type="ECO:0000313" key="2">
    <source>
        <dbReference type="Proteomes" id="UP001562357"/>
    </source>
</evidence>
<name>A0ABQ0CIH8_9HYPO</name>
<comment type="caution">
    <text evidence="1">The sequence shown here is derived from an EMBL/GenBank/DDBJ whole genome shotgun (WGS) entry which is preliminary data.</text>
</comment>